<evidence type="ECO:0008006" key="3">
    <source>
        <dbReference type="Google" id="ProtNLM"/>
    </source>
</evidence>
<comment type="caution">
    <text evidence="1">The sequence shown here is derived from an EMBL/GenBank/DDBJ whole genome shotgun (WGS) entry which is preliminary data.</text>
</comment>
<evidence type="ECO:0000313" key="2">
    <source>
        <dbReference type="Proteomes" id="UP001224428"/>
    </source>
</evidence>
<dbReference type="NCBIfam" id="TIGR04313">
    <property type="entry name" value="aro_clust_Mycop"/>
    <property type="match status" value="1"/>
</dbReference>
<name>A0AAJ1UWP8_9MOLU</name>
<dbReference type="RefSeq" id="WP_283827178.1">
    <property type="nucleotide sequence ID" value="NZ_JASDDP010000010.1"/>
</dbReference>
<proteinExistence type="predicted"/>
<dbReference type="PROSITE" id="PS51257">
    <property type="entry name" value="PROKAR_LIPOPROTEIN"/>
    <property type="match status" value="1"/>
</dbReference>
<evidence type="ECO:0000313" key="1">
    <source>
        <dbReference type="EMBL" id="MDJ1645675.1"/>
    </source>
</evidence>
<dbReference type="InterPro" id="IPR027593">
    <property type="entry name" value="Aro_clust"/>
</dbReference>
<gene>
    <name evidence="1" type="ORF">QLQ80_01030</name>
</gene>
<reference evidence="1" key="1">
    <citation type="submission" date="2023-05" db="EMBL/GenBank/DDBJ databases">
        <title>Mycoplasma phocimorsus sp. nov., isolated from Scandinavian patients with seal finger or septic arthritis after contact with seals.</title>
        <authorList>
            <person name="Skafte-Holm A."/>
            <person name="Pedersen T.R."/>
            <person name="Froelund M."/>
            <person name="Stegger M."/>
            <person name="Qvortrup K."/>
            <person name="Michaels D.L."/>
            <person name="Brown D.R."/>
            <person name="Jensen J.S."/>
        </authorList>
    </citation>
    <scope>NUCLEOTIDE SEQUENCE</scope>
    <source>
        <strain evidence="1">M5725</strain>
    </source>
</reference>
<protein>
    <recommendedName>
        <fullName evidence="3">Lipoprotein</fullName>
    </recommendedName>
</protein>
<sequence>MKIFRKLFFPALLITPALVSCNTNKSEVKLQINNEYEEKWNAFLQKEYVNTILNLVFQNNKEVKEKYIESQKKITDDYIQRINNALLFAANPIRSLTPSTIFGKKTFILKKSLNEFNNLTKGSYDSESKTYKGNWLWLLFNLDRLKFSGYPEFDKFTSPAELTTADHIATIKKLGSFYKMSSNDIAQYVVNEDGDSKVIYLLTNEGFILKIRITDDEENMPRDFSFFTYTWTYKDLYLNKNLNEVFDIKAYSAVTHVFERKDADRTFKTLFEEQYGGAPLRFTIFRMEK</sequence>
<organism evidence="1 2">
    <name type="scientific">Mycoplasma phocimorsus</name>
    <dbReference type="NCBI Taxonomy" id="3045839"/>
    <lineage>
        <taxon>Bacteria</taxon>
        <taxon>Bacillati</taxon>
        <taxon>Mycoplasmatota</taxon>
        <taxon>Mollicutes</taxon>
        <taxon>Mycoplasmataceae</taxon>
        <taxon>Mycoplasma</taxon>
    </lineage>
</organism>
<accession>A0AAJ1UWP8</accession>
<dbReference type="EMBL" id="JASDDP010000010">
    <property type="protein sequence ID" value="MDJ1645675.1"/>
    <property type="molecule type" value="Genomic_DNA"/>
</dbReference>
<dbReference type="Proteomes" id="UP001224428">
    <property type="component" value="Unassembled WGS sequence"/>
</dbReference>
<dbReference type="AlphaFoldDB" id="A0AAJ1UWP8"/>
<keyword evidence="2" id="KW-1185">Reference proteome</keyword>